<sequence>MILKDKVKGGVSKARIISCLRTAGYAVAGARGKVFAFVDSLVGKINKRRLMGLSGVFSWQGEIRV</sequence>
<organism evidence="1 2">
    <name type="scientific">Conchiformibius steedae DSM 2580</name>
    <dbReference type="NCBI Taxonomy" id="1121352"/>
    <lineage>
        <taxon>Bacteria</taxon>
        <taxon>Pseudomonadati</taxon>
        <taxon>Pseudomonadota</taxon>
        <taxon>Betaproteobacteria</taxon>
        <taxon>Neisseriales</taxon>
        <taxon>Neisseriaceae</taxon>
        <taxon>Conchiformibius</taxon>
    </lineage>
</organism>
<evidence type="ECO:0000313" key="2">
    <source>
        <dbReference type="Proteomes" id="UP001056819"/>
    </source>
</evidence>
<dbReference type="Proteomes" id="UP001056819">
    <property type="component" value="Chromosome"/>
</dbReference>
<name>A0AAE9KYS8_9NEIS</name>
<protein>
    <submittedName>
        <fullName evidence="1">Uncharacterized protein</fullName>
    </submittedName>
</protein>
<dbReference type="AlphaFoldDB" id="A0AAE9KYS8"/>
<accession>A0AAE9KYS8</accession>
<dbReference type="RefSeq" id="WP_027021861.1">
    <property type="nucleotide sequence ID" value="NZ_CP097501.1"/>
</dbReference>
<reference evidence="1" key="1">
    <citation type="submission" date="2022-05" db="EMBL/GenBank/DDBJ databases">
        <title>Alysiella filiformis genome sequencing.</title>
        <authorList>
            <person name="Viehboeck T."/>
        </authorList>
    </citation>
    <scope>NUCLEOTIDE SEQUENCE</scope>
    <source>
        <strain evidence="1">DSM 2580</strain>
    </source>
</reference>
<dbReference type="EMBL" id="CP097501">
    <property type="protein sequence ID" value="URD68002.1"/>
    <property type="molecule type" value="Genomic_DNA"/>
</dbReference>
<evidence type="ECO:0000313" key="1">
    <source>
        <dbReference type="EMBL" id="URD68002.1"/>
    </source>
</evidence>
<gene>
    <name evidence="1" type="ORF">LNQ82_02235</name>
</gene>
<proteinExistence type="predicted"/>